<keyword evidence="1" id="KW-0547">Nucleotide-binding</keyword>
<dbReference type="Gene3D" id="3.20.20.70">
    <property type="entry name" value="Aldolase class I"/>
    <property type="match status" value="1"/>
</dbReference>
<dbReference type="PANTHER" id="PTHR23077">
    <property type="entry name" value="AAA-FAMILY ATPASE"/>
    <property type="match status" value="1"/>
</dbReference>
<dbReference type="Pfam" id="PF00004">
    <property type="entry name" value="AAA"/>
    <property type="match status" value="1"/>
</dbReference>
<dbReference type="InterPro" id="IPR013785">
    <property type="entry name" value="Aldolase_TIM"/>
</dbReference>
<accession>X1I5F8</accession>
<dbReference type="GO" id="GO:0005524">
    <property type="term" value="F:ATP binding"/>
    <property type="evidence" value="ECO:0007669"/>
    <property type="project" value="UniProtKB-KW"/>
</dbReference>
<protein>
    <recommendedName>
        <fullName evidence="3">AAA+ ATPase domain-containing protein</fullName>
    </recommendedName>
</protein>
<dbReference type="InterPro" id="IPR050168">
    <property type="entry name" value="AAA_ATPase_domain"/>
</dbReference>
<feature type="domain" description="AAA+ ATPase" evidence="3">
    <location>
        <begin position="38"/>
        <end position="155"/>
    </location>
</feature>
<dbReference type="SMART" id="SM00382">
    <property type="entry name" value="AAA"/>
    <property type="match status" value="1"/>
</dbReference>
<dbReference type="FunFam" id="3.40.50.300:FF:002861">
    <property type="entry name" value="Cell division control protein 48 homolog E"/>
    <property type="match status" value="1"/>
</dbReference>
<feature type="non-terminal residue" evidence="4">
    <location>
        <position position="1"/>
    </location>
</feature>
<dbReference type="GO" id="GO:0016887">
    <property type="term" value="F:ATP hydrolysis activity"/>
    <property type="evidence" value="ECO:0007669"/>
    <property type="project" value="InterPro"/>
</dbReference>
<dbReference type="PANTHER" id="PTHR23077:SF171">
    <property type="entry name" value="NUCLEAR VALOSIN-CONTAINING PROTEIN-LIKE"/>
    <property type="match status" value="1"/>
</dbReference>
<evidence type="ECO:0000256" key="1">
    <source>
        <dbReference type="ARBA" id="ARBA00022741"/>
    </source>
</evidence>
<evidence type="ECO:0000259" key="3">
    <source>
        <dbReference type="SMART" id="SM00382"/>
    </source>
</evidence>
<dbReference type="InterPro" id="IPR003959">
    <property type="entry name" value="ATPase_AAA_core"/>
</dbReference>
<sequence>TETWEDVGGLEDAKLQLREIIEWPLKYPELYKHLSSKPPSGILLFGPPGTGKTLLARALAHETEINFISVKGPEFLSKWVGESSKAVRETFRKDITEIIKFVKRELKFTIVGIVTNGWFLPDKIKEFGDDIDFILISLDSPRPEEHDQIRVLPGLYDKIMDSVTIIKENYPLISLQFSFSISKYNITRVEEMIILSDKIGIPVAFNVINTVRHYSYGDVDEKGILSANDNDISKAFERILDAKKNGSKILNSEMYLNHFIGGKKQYLC</sequence>
<dbReference type="InterPro" id="IPR003593">
    <property type="entry name" value="AAA+_ATPase"/>
</dbReference>
<evidence type="ECO:0000256" key="2">
    <source>
        <dbReference type="ARBA" id="ARBA00022840"/>
    </source>
</evidence>
<dbReference type="InterPro" id="IPR027417">
    <property type="entry name" value="P-loop_NTPase"/>
</dbReference>
<keyword evidence="2" id="KW-0067">ATP-binding</keyword>
<proteinExistence type="predicted"/>
<dbReference type="EMBL" id="BARU01027908">
    <property type="protein sequence ID" value="GAH64510.1"/>
    <property type="molecule type" value="Genomic_DNA"/>
</dbReference>
<evidence type="ECO:0000313" key="4">
    <source>
        <dbReference type="EMBL" id="GAH64510.1"/>
    </source>
</evidence>
<dbReference type="Gene3D" id="3.40.50.300">
    <property type="entry name" value="P-loop containing nucleotide triphosphate hydrolases"/>
    <property type="match status" value="1"/>
</dbReference>
<gene>
    <name evidence="4" type="ORF">S03H2_44616</name>
</gene>
<feature type="non-terminal residue" evidence="4">
    <location>
        <position position="268"/>
    </location>
</feature>
<dbReference type="AlphaFoldDB" id="X1I5F8"/>
<comment type="caution">
    <text evidence="4">The sequence shown here is derived from an EMBL/GenBank/DDBJ whole genome shotgun (WGS) entry which is preliminary data.</text>
</comment>
<name>X1I5F8_9ZZZZ</name>
<dbReference type="SUPFAM" id="SSF52540">
    <property type="entry name" value="P-loop containing nucleoside triphosphate hydrolases"/>
    <property type="match status" value="1"/>
</dbReference>
<reference evidence="4" key="1">
    <citation type="journal article" date="2014" name="Front. Microbiol.">
        <title>High frequency of phylogenetically diverse reductive dehalogenase-homologous genes in deep subseafloor sedimentary metagenomes.</title>
        <authorList>
            <person name="Kawai M."/>
            <person name="Futagami T."/>
            <person name="Toyoda A."/>
            <person name="Takaki Y."/>
            <person name="Nishi S."/>
            <person name="Hori S."/>
            <person name="Arai W."/>
            <person name="Tsubouchi T."/>
            <person name="Morono Y."/>
            <person name="Uchiyama I."/>
            <person name="Ito T."/>
            <person name="Fujiyama A."/>
            <person name="Inagaki F."/>
            <person name="Takami H."/>
        </authorList>
    </citation>
    <scope>NUCLEOTIDE SEQUENCE</scope>
    <source>
        <strain evidence="4">Expedition CK06-06</strain>
    </source>
</reference>
<organism evidence="4">
    <name type="scientific">marine sediment metagenome</name>
    <dbReference type="NCBI Taxonomy" id="412755"/>
    <lineage>
        <taxon>unclassified sequences</taxon>
        <taxon>metagenomes</taxon>
        <taxon>ecological metagenomes</taxon>
    </lineage>
</organism>